<accession>A0A9W9DDW7</accession>
<feature type="region of interest" description="Disordered" evidence="1">
    <location>
        <begin position="1"/>
        <end position="25"/>
    </location>
</feature>
<dbReference type="AlphaFoldDB" id="A0A9W9DDW7"/>
<name>A0A9W9DDW7_9AGAR</name>
<comment type="caution">
    <text evidence="2">The sequence shown here is derived from an EMBL/GenBank/DDBJ whole genome shotgun (WGS) entry which is preliminary data.</text>
</comment>
<evidence type="ECO:0000313" key="2">
    <source>
        <dbReference type="EMBL" id="KAJ4465271.1"/>
    </source>
</evidence>
<reference evidence="2" key="2">
    <citation type="journal article" date="2023" name="Proc. Natl. Acad. Sci. U.S.A.">
        <title>A global phylogenomic analysis of the shiitake genus Lentinula.</title>
        <authorList>
            <person name="Sierra-Patev S."/>
            <person name="Min B."/>
            <person name="Naranjo-Ortiz M."/>
            <person name="Looney B."/>
            <person name="Konkel Z."/>
            <person name="Slot J.C."/>
            <person name="Sakamoto Y."/>
            <person name="Steenwyk J.L."/>
            <person name="Rokas A."/>
            <person name="Carro J."/>
            <person name="Camarero S."/>
            <person name="Ferreira P."/>
            <person name="Molpeceres G."/>
            <person name="Ruiz-Duenas F.J."/>
            <person name="Serrano A."/>
            <person name="Henrissat B."/>
            <person name="Drula E."/>
            <person name="Hughes K.W."/>
            <person name="Mata J.L."/>
            <person name="Ishikawa N.K."/>
            <person name="Vargas-Isla R."/>
            <person name="Ushijima S."/>
            <person name="Smith C.A."/>
            <person name="Donoghue J."/>
            <person name="Ahrendt S."/>
            <person name="Andreopoulos W."/>
            <person name="He G."/>
            <person name="LaButti K."/>
            <person name="Lipzen A."/>
            <person name="Ng V."/>
            <person name="Riley R."/>
            <person name="Sandor L."/>
            <person name="Barry K."/>
            <person name="Martinez A.T."/>
            <person name="Xiao Y."/>
            <person name="Gibbons J.G."/>
            <person name="Terashima K."/>
            <person name="Grigoriev I.V."/>
            <person name="Hibbett D."/>
        </authorList>
    </citation>
    <scope>NUCLEOTIDE SEQUENCE</scope>
    <source>
        <strain evidence="2">Sp2 HRB7682 ss15</strain>
    </source>
</reference>
<feature type="compositionally biased region" description="Polar residues" evidence="1">
    <location>
        <begin position="96"/>
        <end position="106"/>
    </location>
</feature>
<organism evidence="2 3">
    <name type="scientific">Lentinula lateritia</name>
    <dbReference type="NCBI Taxonomy" id="40482"/>
    <lineage>
        <taxon>Eukaryota</taxon>
        <taxon>Fungi</taxon>
        <taxon>Dikarya</taxon>
        <taxon>Basidiomycota</taxon>
        <taxon>Agaricomycotina</taxon>
        <taxon>Agaricomycetes</taxon>
        <taxon>Agaricomycetidae</taxon>
        <taxon>Agaricales</taxon>
        <taxon>Marasmiineae</taxon>
        <taxon>Omphalotaceae</taxon>
        <taxon>Lentinula</taxon>
    </lineage>
</organism>
<dbReference type="EMBL" id="JANVFS010000052">
    <property type="protein sequence ID" value="KAJ4465271.1"/>
    <property type="molecule type" value="Genomic_DNA"/>
</dbReference>
<gene>
    <name evidence="2" type="ORF">C8J55DRAFT_609693</name>
</gene>
<feature type="region of interest" description="Disordered" evidence="1">
    <location>
        <begin position="119"/>
        <end position="147"/>
    </location>
</feature>
<evidence type="ECO:0000313" key="3">
    <source>
        <dbReference type="Proteomes" id="UP001150238"/>
    </source>
</evidence>
<evidence type="ECO:0000256" key="1">
    <source>
        <dbReference type="SAM" id="MobiDB-lite"/>
    </source>
</evidence>
<feature type="compositionally biased region" description="Acidic residues" evidence="1">
    <location>
        <begin position="127"/>
        <end position="137"/>
    </location>
</feature>
<dbReference type="Proteomes" id="UP001150238">
    <property type="component" value="Unassembled WGS sequence"/>
</dbReference>
<sequence>MICDAHNRPIFRRPRKDPVTGRATPATRKAWLRSQPAILVSSVEEHSVICKNCQNLIQLHPRFLYQIENWQIHLKDCYEESIGGEPARKRRRITRSSESGTRTQMTLRSRSLLEVEVDERLAQDPDKTDEEDIEESENLQITTTRHGKPVANGYRTPFVEIHGRNSEIFSDTFDFLEYDYATAESLTSRFPISNERGSWRDE</sequence>
<proteinExistence type="predicted"/>
<reference evidence="2" key="1">
    <citation type="submission" date="2022-08" db="EMBL/GenBank/DDBJ databases">
        <authorList>
            <consortium name="DOE Joint Genome Institute"/>
            <person name="Min B."/>
            <person name="Riley R."/>
            <person name="Sierra-Patev S."/>
            <person name="Naranjo-Ortiz M."/>
            <person name="Looney B."/>
            <person name="Konkel Z."/>
            <person name="Slot J.C."/>
            <person name="Sakamoto Y."/>
            <person name="Steenwyk J.L."/>
            <person name="Rokas A."/>
            <person name="Carro J."/>
            <person name="Camarero S."/>
            <person name="Ferreira P."/>
            <person name="Molpeceres G."/>
            <person name="Ruiz-Duenas F.J."/>
            <person name="Serrano A."/>
            <person name="Henrissat B."/>
            <person name="Drula E."/>
            <person name="Hughes K.W."/>
            <person name="Mata J.L."/>
            <person name="Ishikawa N.K."/>
            <person name="Vargas-Isla R."/>
            <person name="Ushijima S."/>
            <person name="Smith C.A."/>
            <person name="Ahrendt S."/>
            <person name="Andreopoulos W."/>
            <person name="He G."/>
            <person name="Labutti K."/>
            <person name="Lipzen A."/>
            <person name="Ng V."/>
            <person name="Sandor L."/>
            <person name="Barry K."/>
            <person name="Martinez A.T."/>
            <person name="Xiao Y."/>
            <person name="Gibbons J.G."/>
            <person name="Terashima K."/>
            <person name="Hibbett D.S."/>
            <person name="Grigoriev I.V."/>
        </authorList>
    </citation>
    <scope>NUCLEOTIDE SEQUENCE</scope>
    <source>
        <strain evidence="2">Sp2 HRB7682 ss15</strain>
    </source>
</reference>
<feature type="region of interest" description="Disordered" evidence="1">
    <location>
        <begin position="86"/>
        <end position="106"/>
    </location>
</feature>
<protein>
    <submittedName>
        <fullName evidence="2">Uncharacterized protein</fullName>
    </submittedName>
</protein>